<dbReference type="GO" id="GO:0008941">
    <property type="term" value="F:nitric oxide dioxygenase NAD(P)H activity"/>
    <property type="evidence" value="ECO:0007669"/>
    <property type="project" value="UniProtKB-EC"/>
</dbReference>
<dbReference type="Pfam" id="PF00175">
    <property type="entry name" value="NAD_binding_1"/>
    <property type="match status" value="1"/>
</dbReference>
<dbReference type="GO" id="GO:0051537">
    <property type="term" value="F:2 iron, 2 sulfur cluster binding"/>
    <property type="evidence" value="ECO:0007669"/>
    <property type="project" value="UniProtKB-KW"/>
</dbReference>
<keyword evidence="6" id="KW-0521">NADP</keyword>
<dbReference type="PANTHER" id="PTHR47354">
    <property type="entry name" value="NADH OXIDOREDUCTASE HCR"/>
    <property type="match status" value="1"/>
</dbReference>
<dbReference type="Pfam" id="PF00042">
    <property type="entry name" value="Globin"/>
    <property type="match status" value="1"/>
</dbReference>
<dbReference type="AlphaFoldDB" id="A0A852U2C9"/>
<evidence type="ECO:0000256" key="12">
    <source>
        <dbReference type="SAM" id="MobiDB-lite"/>
    </source>
</evidence>
<evidence type="ECO:0000256" key="5">
    <source>
        <dbReference type="ARBA" id="ARBA00022714"/>
    </source>
</evidence>
<dbReference type="Gene3D" id="3.40.50.80">
    <property type="entry name" value="Nucleotide-binding domain of ferredoxin-NADP reductase (FNR) module"/>
    <property type="match status" value="1"/>
</dbReference>
<keyword evidence="8" id="KW-0520">NAD</keyword>
<dbReference type="PRINTS" id="PR00410">
    <property type="entry name" value="PHEHYDRXLASE"/>
</dbReference>
<dbReference type="CDD" id="cd06187">
    <property type="entry name" value="O2ase_reductase_like"/>
    <property type="match status" value="1"/>
</dbReference>
<organism evidence="15 16">
    <name type="scientific">Spinactinospora alkalitolerans</name>
    <dbReference type="NCBI Taxonomy" id="687207"/>
    <lineage>
        <taxon>Bacteria</taxon>
        <taxon>Bacillati</taxon>
        <taxon>Actinomycetota</taxon>
        <taxon>Actinomycetes</taxon>
        <taxon>Streptosporangiales</taxon>
        <taxon>Nocardiopsidaceae</taxon>
        <taxon>Spinactinospora</taxon>
    </lineage>
</organism>
<dbReference type="InterPro" id="IPR008333">
    <property type="entry name" value="Cbr1-like_FAD-bd_dom"/>
</dbReference>
<evidence type="ECO:0000313" key="15">
    <source>
        <dbReference type="EMBL" id="NYE48304.1"/>
    </source>
</evidence>
<comment type="similarity">
    <text evidence="11">Belongs to the globin family.</text>
</comment>
<keyword evidence="11" id="KW-0561">Oxygen transport</keyword>
<protein>
    <recommendedName>
        <fullName evidence="4">nitric oxide dioxygenase</fullName>
        <ecNumber evidence="4">1.14.12.17</ecNumber>
    </recommendedName>
</protein>
<evidence type="ECO:0000259" key="13">
    <source>
        <dbReference type="PROSITE" id="PS01033"/>
    </source>
</evidence>
<dbReference type="GO" id="GO:0020037">
    <property type="term" value="F:heme binding"/>
    <property type="evidence" value="ECO:0007669"/>
    <property type="project" value="InterPro"/>
</dbReference>
<evidence type="ECO:0000256" key="10">
    <source>
        <dbReference type="ARBA" id="ARBA00049433"/>
    </source>
</evidence>
<feature type="region of interest" description="Disordered" evidence="12">
    <location>
        <begin position="267"/>
        <end position="292"/>
    </location>
</feature>
<gene>
    <name evidence="15" type="ORF">HDA32_003424</name>
</gene>
<keyword evidence="11" id="KW-0408">Iron</keyword>
<keyword evidence="11" id="KW-0479">Metal-binding</keyword>
<feature type="region of interest" description="Disordered" evidence="12">
    <location>
        <begin position="337"/>
        <end position="387"/>
    </location>
</feature>
<comment type="cofactor">
    <cofactor evidence="1">
        <name>heme b</name>
        <dbReference type="ChEBI" id="CHEBI:60344"/>
    </cofactor>
</comment>
<feature type="compositionally biased region" description="Basic and acidic residues" evidence="12">
    <location>
        <begin position="349"/>
        <end position="365"/>
    </location>
</feature>
<evidence type="ECO:0000259" key="14">
    <source>
        <dbReference type="PROSITE" id="PS51384"/>
    </source>
</evidence>
<dbReference type="GO" id="GO:0005344">
    <property type="term" value="F:oxygen carrier activity"/>
    <property type="evidence" value="ECO:0007669"/>
    <property type="project" value="UniProtKB-KW"/>
</dbReference>
<dbReference type="EMBL" id="JACCCC010000001">
    <property type="protein sequence ID" value="NYE48304.1"/>
    <property type="molecule type" value="Genomic_DNA"/>
</dbReference>
<evidence type="ECO:0000256" key="9">
    <source>
        <dbReference type="ARBA" id="ARBA00048649"/>
    </source>
</evidence>
<sequence length="387" mass="41939">MDVQRDRLFSALTEIVRSLDSPDTLDTYLGHLGRDHRKFGVEAGHYDAVGAALMATVRRFAGPAWTAEAAQAWSEAYGLAAQMMIEAAEEHSAWAPPWWHAEVIDLVRPRHDMARLTLRPNQPYSYLPGQYLSLQAARWPRVWRPYSIANAPRGDNLLRLVVRAVPGGWVSNALVTHTRLGDHVLLGPPRGSMVLDAASDRALVCVAGGSGIAPIKAIIEQVVGLPHRRSVLLLYAAGERRELTEIADLLEIQATYPWLRVIPVLGSDPGPPAAERPRRRASAEKPVGDAVIGRPHEAIAGLGPLDEHDAYVCGPPAMVRAVLPRLRAAGVRRSRIYHDLPETGTGAGEHADAEEGESGERRDGTGRTSGSEGAPSGPRENLDHSAL</sequence>
<keyword evidence="5" id="KW-0001">2Fe-2S</keyword>
<evidence type="ECO:0000256" key="1">
    <source>
        <dbReference type="ARBA" id="ARBA00001970"/>
    </source>
</evidence>
<proteinExistence type="inferred from homology"/>
<dbReference type="GO" id="GO:0019825">
    <property type="term" value="F:oxygen binding"/>
    <property type="evidence" value="ECO:0007669"/>
    <property type="project" value="InterPro"/>
</dbReference>
<reference evidence="15 16" key="1">
    <citation type="submission" date="2020-07" db="EMBL/GenBank/DDBJ databases">
        <title>Sequencing the genomes of 1000 actinobacteria strains.</title>
        <authorList>
            <person name="Klenk H.-P."/>
        </authorList>
    </citation>
    <scope>NUCLEOTIDE SEQUENCE [LARGE SCALE GENOMIC DNA]</scope>
    <source>
        <strain evidence="15 16">CXB654</strain>
    </source>
</reference>
<dbReference type="Gene3D" id="1.10.490.10">
    <property type="entry name" value="Globins"/>
    <property type="match status" value="1"/>
</dbReference>
<evidence type="ECO:0000256" key="8">
    <source>
        <dbReference type="ARBA" id="ARBA00023027"/>
    </source>
</evidence>
<accession>A0A852U2C9</accession>
<dbReference type="SUPFAM" id="SSF52343">
    <property type="entry name" value="Ferredoxin reductase-like, C-terminal NADP-linked domain"/>
    <property type="match status" value="1"/>
</dbReference>
<dbReference type="PANTHER" id="PTHR47354:SF5">
    <property type="entry name" value="PROTEIN RFBI"/>
    <property type="match status" value="1"/>
</dbReference>
<dbReference type="InterPro" id="IPR039261">
    <property type="entry name" value="FNR_nucleotide-bd"/>
</dbReference>
<comment type="similarity">
    <text evidence="3">In the C-terminal section; belongs to the flavoprotein pyridine nucleotide cytochrome reductase family.</text>
</comment>
<keyword evidence="16" id="KW-1185">Reference proteome</keyword>
<evidence type="ECO:0000313" key="16">
    <source>
        <dbReference type="Proteomes" id="UP000589036"/>
    </source>
</evidence>
<feature type="domain" description="FAD-binding FR-type" evidence="14">
    <location>
        <begin position="96"/>
        <end position="196"/>
    </location>
</feature>
<dbReference type="Gene3D" id="2.40.30.10">
    <property type="entry name" value="Translation factors"/>
    <property type="match status" value="1"/>
</dbReference>
<dbReference type="SUPFAM" id="SSF63380">
    <property type="entry name" value="Riboflavin synthase domain-like"/>
    <property type="match status" value="1"/>
</dbReference>
<keyword evidence="7" id="KW-0411">Iron-sulfur</keyword>
<dbReference type="InterPro" id="IPR017927">
    <property type="entry name" value="FAD-bd_FR_type"/>
</dbReference>
<feature type="domain" description="Globin" evidence="13">
    <location>
        <begin position="1"/>
        <end position="89"/>
    </location>
</feature>
<dbReference type="InterPro" id="IPR017938">
    <property type="entry name" value="Riboflavin_synthase-like_b-brl"/>
</dbReference>
<evidence type="ECO:0000256" key="6">
    <source>
        <dbReference type="ARBA" id="ARBA00022857"/>
    </source>
</evidence>
<evidence type="ECO:0000256" key="3">
    <source>
        <dbReference type="ARBA" id="ARBA00006401"/>
    </source>
</evidence>
<evidence type="ECO:0000256" key="11">
    <source>
        <dbReference type="RuleBase" id="RU000356"/>
    </source>
</evidence>
<dbReference type="SUPFAM" id="SSF46458">
    <property type="entry name" value="Globin-like"/>
    <property type="match status" value="1"/>
</dbReference>
<dbReference type="CDD" id="cd19753">
    <property type="entry name" value="Mb-like_oxidoreductase"/>
    <property type="match status" value="1"/>
</dbReference>
<comment type="catalytic activity">
    <reaction evidence="9">
        <text>2 nitric oxide + NADH + 2 O2 = 2 nitrate + NAD(+) + H(+)</text>
        <dbReference type="Rhea" id="RHEA:19469"/>
        <dbReference type="ChEBI" id="CHEBI:15378"/>
        <dbReference type="ChEBI" id="CHEBI:15379"/>
        <dbReference type="ChEBI" id="CHEBI:16480"/>
        <dbReference type="ChEBI" id="CHEBI:17632"/>
        <dbReference type="ChEBI" id="CHEBI:57540"/>
        <dbReference type="ChEBI" id="CHEBI:57945"/>
        <dbReference type="EC" id="1.14.12.17"/>
    </reaction>
</comment>
<dbReference type="InterPro" id="IPR001433">
    <property type="entry name" value="OxRdtase_FAD/NAD-bd"/>
</dbReference>
<dbReference type="InterPro" id="IPR012292">
    <property type="entry name" value="Globin/Proto"/>
</dbReference>
<dbReference type="PROSITE" id="PS01033">
    <property type="entry name" value="GLOBIN"/>
    <property type="match status" value="1"/>
</dbReference>
<evidence type="ECO:0000256" key="7">
    <source>
        <dbReference type="ARBA" id="ARBA00023014"/>
    </source>
</evidence>
<dbReference type="PROSITE" id="PS51384">
    <property type="entry name" value="FAD_FR"/>
    <property type="match status" value="1"/>
</dbReference>
<evidence type="ECO:0000256" key="2">
    <source>
        <dbReference type="ARBA" id="ARBA00001974"/>
    </source>
</evidence>
<dbReference type="EC" id="1.14.12.17" evidence="4"/>
<keyword evidence="11" id="KW-0813">Transport</keyword>
<dbReference type="InterPro" id="IPR050415">
    <property type="entry name" value="MRET"/>
</dbReference>
<dbReference type="Pfam" id="PF00970">
    <property type="entry name" value="FAD_binding_6"/>
    <property type="match status" value="1"/>
</dbReference>
<dbReference type="Proteomes" id="UP000589036">
    <property type="component" value="Unassembled WGS sequence"/>
</dbReference>
<keyword evidence="11" id="KW-0349">Heme</keyword>
<name>A0A852U2C9_9ACTN</name>
<evidence type="ECO:0000256" key="4">
    <source>
        <dbReference type="ARBA" id="ARBA00012229"/>
    </source>
</evidence>
<comment type="caution">
    <text evidence="15">The sequence shown here is derived from an EMBL/GenBank/DDBJ whole genome shotgun (WGS) entry which is preliminary data.</text>
</comment>
<dbReference type="InterPro" id="IPR009050">
    <property type="entry name" value="Globin-like_sf"/>
</dbReference>
<comment type="catalytic activity">
    <reaction evidence="10">
        <text>2 nitric oxide + NADPH + 2 O2 = 2 nitrate + NADP(+) + H(+)</text>
        <dbReference type="Rhea" id="RHEA:19465"/>
        <dbReference type="ChEBI" id="CHEBI:15378"/>
        <dbReference type="ChEBI" id="CHEBI:15379"/>
        <dbReference type="ChEBI" id="CHEBI:16480"/>
        <dbReference type="ChEBI" id="CHEBI:17632"/>
        <dbReference type="ChEBI" id="CHEBI:57783"/>
        <dbReference type="ChEBI" id="CHEBI:58349"/>
        <dbReference type="EC" id="1.14.12.17"/>
    </reaction>
</comment>
<dbReference type="InterPro" id="IPR000971">
    <property type="entry name" value="Globin"/>
</dbReference>
<comment type="cofactor">
    <cofactor evidence="2">
        <name>FAD</name>
        <dbReference type="ChEBI" id="CHEBI:57692"/>
    </cofactor>
</comment>